<dbReference type="PROSITE" id="PS00107">
    <property type="entry name" value="PROTEIN_KINASE_ATP"/>
    <property type="match status" value="1"/>
</dbReference>
<protein>
    <recommendedName>
        <fullName evidence="4">Protein kinase domain-containing protein</fullName>
    </recommendedName>
</protein>
<feature type="non-terminal residue" evidence="5">
    <location>
        <position position="1"/>
    </location>
</feature>
<dbReference type="Gene3D" id="1.10.510.10">
    <property type="entry name" value="Transferase(Phosphotransferase) domain 1"/>
    <property type="match status" value="2"/>
</dbReference>
<name>A0AAN5CC44_9BILA</name>
<keyword evidence="6" id="KW-1185">Reference proteome</keyword>
<reference evidence="6" key="1">
    <citation type="submission" date="2022-10" db="EMBL/GenBank/DDBJ databases">
        <title>Genome assembly of Pristionchus species.</title>
        <authorList>
            <person name="Yoshida K."/>
            <person name="Sommer R.J."/>
        </authorList>
    </citation>
    <scope>NUCLEOTIDE SEQUENCE [LARGE SCALE GENOMIC DNA]</scope>
    <source>
        <strain evidence="6">RS5460</strain>
    </source>
</reference>
<feature type="domain" description="Protein kinase" evidence="4">
    <location>
        <begin position="104"/>
        <end position="344"/>
    </location>
</feature>
<evidence type="ECO:0000256" key="2">
    <source>
        <dbReference type="ARBA" id="ARBA00051243"/>
    </source>
</evidence>
<evidence type="ECO:0000256" key="1">
    <source>
        <dbReference type="ARBA" id="ARBA00004167"/>
    </source>
</evidence>
<dbReference type="PROSITE" id="PS00109">
    <property type="entry name" value="PROTEIN_KINASE_TYR"/>
    <property type="match status" value="1"/>
</dbReference>
<dbReference type="GO" id="GO:0004714">
    <property type="term" value="F:transmembrane receptor protein tyrosine kinase activity"/>
    <property type="evidence" value="ECO:0007669"/>
    <property type="project" value="UniProtKB-EC"/>
</dbReference>
<evidence type="ECO:0000256" key="3">
    <source>
        <dbReference type="PROSITE-ProRule" id="PRU10141"/>
    </source>
</evidence>
<dbReference type="InterPro" id="IPR020635">
    <property type="entry name" value="Tyr_kinase_cat_dom"/>
</dbReference>
<dbReference type="GO" id="GO:0005524">
    <property type="term" value="F:ATP binding"/>
    <property type="evidence" value="ECO:0007669"/>
    <property type="project" value="UniProtKB-UniRule"/>
</dbReference>
<dbReference type="PANTHER" id="PTHR24416:SF631">
    <property type="entry name" value="SERINE_THREONINE_TYROSINE KINASE 1"/>
    <property type="match status" value="1"/>
</dbReference>
<evidence type="ECO:0000313" key="5">
    <source>
        <dbReference type="EMBL" id="GMR39050.1"/>
    </source>
</evidence>
<dbReference type="GO" id="GO:0005886">
    <property type="term" value="C:plasma membrane"/>
    <property type="evidence" value="ECO:0007669"/>
    <property type="project" value="TreeGrafter"/>
</dbReference>
<feature type="non-terminal residue" evidence="5">
    <location>
        <position position="344"/>
    </location>
</feature>
<dbReference type="SUPFAM" id="SSF56112">
    <property type="entry name" value="Protein kinase-like (PK-like)"/>
    <property type="match status" value="2"/>
</dbReference>
<organism evidence="5 6">
    <name type="scientific">Pristionchus mayeri</name>
    <dbReference type="NCBI Taxonomy" id="1317129"/>
    <lineage>
        <taxon>Eukaryota</taxon>
        <taxon>Metazoa</taxon>
        <taxon>Ecdysozoa</taxon>
        <taxon>Nematoda</taxon>
        <taxon>Chromadorea</taxon>
        <taxon>Rhabditida</taxon>
        <taxon>Rhabditina</taxon>
        <taxon>Diplogasteromorpha</taxon>
        <taxon>Diplogasteroidea</taxon>
        <taxon>Neodiplogasteridae</taxon>
        <taxon>Pristionchus</taxon>
    </lineage>
</organism>
<dbReference type="AlphaFoldDB" id="A0AAN5CC44"/>
<dbReference type="InterPro" id="IPR011009">
    <property type="entry name" value="Kinase-like_dom_sf"/>
</dbReference>
<keyword evidence="3" id="KW-0067">ATP-binding</keyword>
<dbReference type="InterPro" id="IPR050122">
    <property type="entry name" value="RTK"/>
</dbReference>
<keyword evidence="3" id="KW-0547">Nucleotide-binding</keyword>
<accession>A0AAN5CC44</accession>
<evidence type="ECO:0000313" key="6">
    <source>
        <dbReference type="Proteomes" id="UP001328107"/>
    </source>
</evidence>
<gene>
    <name evidence="5" type="ORF">PMAYCL1PPCAC_09245</name>
</gene>
<proteinExistence type="predicted"/>
<dbReference type="PRINTS" id="PR00109">
    <property type="entry name" value="TYRKINASE"/>
</dbReference>
<evidence type="ECO:0000259" key="4">
    <source>
        <dbReference type="PROSITE" id="PS50011"/>
    </source>
</evidence>
<dbReference type="InterPro" id="IPR017441">
    <property type="entry name" value="Protein_kinase_ATP_BS"/>
</dbReference>
<comment type="catalytic activity">
    <reaction evidence="2">
        <text>L-tyrosyl-[protein] + ATP = O-phospho-L-tyrosyl-[protein] + ADP + H(+)</text>
        <dbReference type="Rhea" id="RHEA:10596"/>
        <dbReference type="Rhea" id="RHEA-COMP:10136"/>
        <dbReference type="Rhea" id="RHEA-COMP:20101"/>
        <dbReference type="ChEBI" id="CHEBI:15378"/>
        <dbReference type="ChEBI" id="CHEBI:30616"/>
        <dbReference type="ChEBI" id="CHEBI:46858"/>
        <dbReference type="ChEBI" id="CHEBI:61978"/>
        <dbReference type="ChEBI" id="CHEBI:456216"/>
        <dbReference type="EC" id="2.7.10.1"/>
    </reaction>
</comment>
<dbReference type="GO" id="GO:0043235">
    <property type="term" value="C:receptor complex"/>
    <property type="evidence" value="ECO:0007669"/>
    <property type="project" value="TreeGrafter"/>
</dbReference>
<feature type="binding site" evidence="3">
    <location>
        <position position="131"/>
    </location>
    <ligand>
        <name>ATP</name>
        <dbReference type="ChEBI" id="CHEBI:30616"/>
    </ligand>
</feature>
<dbReference type="InterPro" id="IPR008266">
    <property type="entry name" value="Tyr_kinase_AS"/>
</dbReference>
<comment type="caution">
    <text evidence="5">The sequence shown here is derived from an EMBL/GenBank/DDBJ whole genome shotgun (WGS) entry which is preliminary data.</text>
</comment>
<sequence>QGIVLFRGILPTKEGKVEYASDVWSFGVLLWEMYTNGAKPYGEIDSADIYKYLTERNIRLSKPEKCPEEIYSTMLECWNIEPSDRPTFTQLLEDLEWDFKTEAIVKGCPIGNGFFGEVYEGTLFGNKVALKTPYLIRMSAEDFLKEAEVARNSKHPNVLRTIGICSSQHFIILEFMKCGNLQRYEEKHEFSPMECISVAQKIACGMKYLANKKIVHRDLAARNVLIGETIETIKVSDFGLARTLVSSPYYITYKEAFPAQWTAPEGMVLFFQTEEGEESIVPEKLGRITEAADVWSFGVVLWEMHSRGQIPYSKLEMRGNIDLFKYLIEKKTHRLEQPMVVQMR</sequence>
<dbReference type="PROSITE" id="PS50011">
    <property type="entry name" value="PROTEIN_KINASE_DOM"/>
    <property type="match status" value="2"/>
</dbReference>
<dbReference type="SMART" id="SM00219">
    <property type="entry name" value="TyrKc"/>
    <property type="match status" value="1"/>
</dbReference>
<comment type="subcellular location">
    <subcellularLocation>
        <location evidence="1">Membrane</location>
        <topology evidence="1">Single-pass membrane protein</topology>
    </subcellularLocation>
</comment>
<dbReference type="Pfam" id="PF07714">
    <property type="entry name" value="PK_Tyr_Ser-Thr"/>
    <property type="match status" value="2"/>
</dbReference>
<dbReference type="GO" id="GO:0007169">
    <property type="term" value="P:cell surface receptor protein tyrosine kinase signaling pathway"/>
    <property type="evidence" value="ECO:0007669"/>
    <property type="project" value="TreeGrafter"/>
</dbReference>
<dbReference type="EMBL" id="BTRK01000002">
    <property type="protein sequence ID" value="GMR39050.1"/>
    <property type="molecule type" value="Genomic_DNA"/>
</dbReference>
<dbReference type="Proteomes" id="UP001328107">
    <property type="component" value="Unassembled WGS sequence"/>
</dbReference>
<dbReference type="PANTHER" id="PTHR24416">
    <property type="entry name" value="TYROSINE-PROTEIN KINASE RECEPTOR"/>
    <property type="match status" value="1"/>
</dbReference>
<feature type="domain" description="Protein kinase" evidence="4">
    <location>
        <begin position="1"/>
        <end position="98"/>
    </location>
</feature>
<dbReference type="InterPro" id="IPR001245">
    <property type="entry name" value="Ser-Thr/Tyr_kinase_cat_dom"/>
</dbReference>
<dbReference type="InterPro" id="IPR000719">
    <property type="entry name" value="Prot_kinase_dom"/>
</dbReference>